<dbReference type="PANTHER" id="PTHR39948">
    <property type="entry name" value="GEO11419P1"/>
    <property type="match status" value="1"/>
</dbReference>
<reference evidence="2" key="1">
    <citation type="submission" date="2023-06" db="EMBL/GenBank/DDBJ databases">
        <title>Survivors Of The Sea: Transcriptome response of Skeletonema marinoi to long-term dormancy.</title>
        <authorList>
            <person name="Pinder M.I.M."/>
            <person name="Kourtchenko O."/>
            <person name="Robertson E.K."/>
            <person name="Larsson T."/>
            <person name="Maumus F."/>
            <person name="Osuna-Cruz C.M."/>
            <person name="Vancaester E."/>
            <person name="Stenow R."/>
            <person name="Vandepoele K."/>
            <person name="Ploug H."/>
            <person name="Bruchert V."/>
            <person name="Godhe A."/>
            <person name="Topel M."/>
        </authorList>
    </citation>
    <scope>NUCLEOTIDE SEQUENCE</scope>
    <source>
        <strain evidence="2">R05AC</strain>
    </source>
</reference>
<keyword evidence="3" id="KW-1185">Reference proteome</keyword>
<evidence type="ECO:0000313" key="3">
    <source>
        <dbReference type="Proteomes" id="UP001224775"/>
    </source>
</evidence>
<sequence length="74" mass="8142">MASNPIYALFWIIVLAIAWPIAMACAVIWILIQPFEACCTCFKDISRSLEGFVKWPQDCGTAIKNCSSSCPSPV</sequence>
<gene>
    <name evidence="2" type="ORF">QTG54_003283</name>
</gene>
<protein>
    <submittedName>
        <fullName evidence="2">Uncharacterized protein</fullName>
    </submittedName>
</protein>
<keyword evidence="1" id="KW-0472">Membrane</keyword>
<evidence type="ECO:0000313" key="2">
    <source>
        <dbReference type="EMBL" id="KAK1746676.1"/>
    </source>
</evidence>
<keyword evidence="1" id="KW-1133">Transmembrane helix</keyword>
<dbReference type="Proteomes" id="UP001224775">
    <property type="component" value="Unassembled WGS sequence"/>
</dbReference>
<dbReference type="EMBL" id="JATAAI010000004">
    <property type="protein sequence ID" value="KAK1746676.1"/>
    <property type="molecule type" value="Genomic_DNA"/>
</dbReference>
<feature type="transmembrane region" description="Helical" evidence="1">
    <location>
        <begin position="7"/>
        <end position="32"/>
    </location>
</feature>
<evidence type="ECO:0000256" key="1">
    <source>
        <dbReference type="SAM" id="Phobius"/>
    </source>
</evidence>
<dbReference type="AlphaFoldDB" id="A0AAD8YHK5"/>
<keyword evidence="1" id="KW-0812">Transmembrane</keyword>
<proteinExistence type="predicted"/>
<name>A0AAD8YHK5_9STRA</name>
<organism evidence="2 3">
    <name type="scientific">Skeletonema marinoi</name>
    <dbReference type="NCBI Taxonomy" id="267567"/>
    <lineage>
        <taxon>Eukaryota</taxon>
        <taxon>Sar</taxon>
        <taxon>Stramenopiles</taxon>
        <taxon>Ochrophyta</taxon>
        <taxon>Bacillariophyta</taxon>
        <taxon>Coscinodiscophyceae</taxon>
        <taxon>Thalassiosirophycidae</taxon>
        <taxon>Thalassiosirales</taxon>
        <taxon>Skeletonemataceae</taxon>
        <taxon>Skeletonema</taxon>
        <taxon>Skeletonema marinoi-dohrnii complex</taxon>
    </lineage>
</organism>
<dbReference type="PANTHER" id="PTHR39948:SF1">
    <property type="entry name" value="GEO11419P1"/>
    <property type="match status" value="1"/>
</dbReference>
<accession>A0AAD8YHK5</accession>
<comment type="caution">
    <text evidence="2">The sequence shown here is derived from an EMBL/GenBank/DDBJ whole genome shotgun (WGS) entry which is preliminary data.</text>
</comment>